<accession>A0A0F9E0T9</accession>
<dbReference type="AlphaFoldDB" id="A0A0F9E0T9"/>
<sequence length="205" mass="22529">FGPFDLVLLVFVWIILSWFFFVVLSNCFGQECVDGTCDKANAPQQSQVRFAPAGTIESQKNPAVVRIEHDDHKGRGYFTGFFVVVPNGLRTNILITAAHGFDGPGETRVYLSDGRIFKGEILKLDRTWDVAVVMVEGPNISAMRLATEPPKRGDSISAYGYGWVGKQYARMSGVALGYTIFRGQNVANTLKCSLASVTVILAAQW</sequence>
<organism evidence="1">
    <name type="scientific">marine sediment metagenome</name>
    <dbReference type="NCBI Taxonomy" id="412755"/>
    <lineage>
        <taxon>unclassified sequences</taxon>
        <taxon>metagenomes</taxon>
        <taxon>ecological metagenomes</taxon>
    </lineage>
</organism>
<evidence type="ECO:0000313" key="1">
    <source>
        <dbReference type="EMBL" id="KKL23531.1"/>
    </source>
</evidence>
<protein>
    <recommendedName>
        <fullName evidence="2">Peptidase S1 domain-containing protein</fullName>
    </recommendedName>
</protein>
<evidence type="ECO:0008006" key="2">
    <source>
        <dbReference type="Google" id="ProtNLM"/>
    </source>
</evidence>
<dbReference type="Pfam" id="PF13365">
    <property type="entry name" value="Trypsin_2"/>
    <property type="match status" value="1"/>
</dbReference>
<dbReference type="InterPro" id="IPR009003">
    <property type="entry name" value="Peptidase_S1_PA"/>
</dbReference>
<proteinExistence type="predicted"/>
<dbReference type="EMBL" id="LAZR01036939">
    <property type="protein sequence ID" value="KKL23531.1"/>
    <property type="molecule type" value="Genomic_DNA"/>
</dbReference>
<gene>
    <name evidence="1" type="ORF">LCGC14_2424480</name>
</gene>
<feature type="non-terminal residue" evidence="1">
    <location>
        <position position="1"/>
    </location>
</feature>
<comment type="caution">
    <text evidence="1">The sequence shown here is derived from an EMBL/GenBank/DDBJ whole genome shotgun (WGS) entry which is preliminary data.</text>
</comment>
<name>A0A0F9E0T9_9ZZZZ</name>
<dbReference type="InterPro" id="IPR043504">
    <property type="entry name" value="Peptidase_S1_PA_chymotrypsin"/>
</dbReference>
<dbReference type="SUPFAM" id="SSF50494">
    <property type="entry name" value="Trypsin-like serine proteases"/>
    <property type="match status" value="1"/>
</dbReference>
<reference evidence="1" key="1">
    <citation type="journal article" date="2015" name="Nature">
        <title>Complex archaea that bridge the gap between prokaryotes and eukaryotes.</title>
        <authorList>
            <person name="Spang A."/>
            <person name="Saw J.H."/>
            <person name="Jorgensen S.L."/>
            <person name="Zaremba-Niedzwiedzka K."/>
            <person name="Martijn J."/>
            <person name="Lind A.E."/>
            <person name="van Eijk R."/>
            <person name="Schleper C."/>
            <person name="Guy L."/>
            <person name="Ettema T.J."/>
        </authorList>
    </citation>
    <scope>NUCLEOTIDE SEQUENCE</scope>
</reference>
<dbReference type="Gene3D" id="2.40.10.10">
    <property type="entry name" value="Trypsin-like serine proteases"/>
    <property type="match status" value="1"/>
</dbReference>